<reference evidence="1 2" key="1">
    <citation type="journal article" date="2013" name="PLoS ONE">
        <title>Lactobacillus paracasei comparative genomics: towards species pan-genome definition and exploitation of diversity.</title>
        <authorList>
            <person name="Smokvina T."/>
            <person name="Wels M."/>
            <person name="Polka J."/>
            <person name="Chervaux C."/>
            <person name="Brisse S."/>
            <person name="Boekhorst J."/>
            <person name="van Hylckama Vlieg J.E."/>
            <person name="Siezen R.J."/>
        </authorList>
    </citation>
    <scope>NUCLEOTIDE SEQUENCE [LARGE SCALE GENOMIC DNA]</scope>
    <source>
        <strain evidence="1 2">Lpp49</strain>
    </source>
</reference>
<comment type="caution">
    <text evidence="1">The sequence shown here is derived from an EMBL/GenBank/DDBJ whole genome shotgun (WGS) entry which is preliminary data.</text>
</comment>
<accession>A0ABC9TCB0</accession>
<protein>
    <recommendedName>
        <fullName evidence="3">DUF2785 domain-containing protein</fullName>
    </recommendedName>
</protein>
<dbReference type="Proteomes" id="UP000014310">
    <property type="component" value="Unassembled WGS sequence"/>
</dbReference>
<dbReference type="InterPro" id="IPR021247">
    <property type="entry name" value="DUF2785"/>
</dbReference>
<dbReference type="RefSeq" id="WP_016382651.1">
    <property type="nucleotide sequence ID" value="NZ_ANKJ01000015.1"/>
</dbReference>
<dbReference type="Pfam" id="PF10978">
    <property type="entry name" value="DUF2785"/>
    <property type="match status" value="1"/>
</dbReference>
<dbReference type="EMBL" id="ANKJ01000015">
    <property type="protein sequence ID" value="EPC91056.1"/>
    <property type="molecule type" value="Genomic_DNA"/>
</dbReference>
<evidence type="ECO:0008006" key="3">
    <source>
        <dbReference type="Google" id="ProtNLM"/>
    </source>
</evidence>
<name>A0ABC9TCB0_LACPA</name>
<sequence length="271" mass="30952">MENELKKLLSMPDPLHFTDHQCEWLLDHIGDPNAEIRDNLVYSLLARGFSTEGFTTAQRKAIATRTTQRAQLFTGLNGSDNDNVFTRTFTALLGAILLETDSSKPFLTDNQTQTWIDWALKYLQIETDWRGYVPVKGWAHGIAHGSDLLAAAAAHPKITTAQLQQALDVVANVLAQQKKPFLDDEEERLAMIVLRVSQNPNHATGSISRFFNETDIIRWTDYTEHPHNNEAYYRVSSWKRLMMTLYFMAPSMQPTLLPLVTKYFQKMGYLD</sequence>
<evidence type="ECO:0000313" key="1">
    <source>
        <dbReference type="EMBL" id="EPC91056.1"/>
    </source>
</evidence>
<proteinExistence type="predicted"/>
<gene>
    <name evidence="1" type="ORF">Lpp49_07792</name>
</gene>
<dbReference type="AlphaFoldDB" id="A0ABC9TCB0"/>
<organism evidence="1 2">
    <name type="scientific">Lacticaseibacillus paracasei subsp. paracasei Lpp49</name>
    <dbReference type="NCBI Taxonomy" id="1256213"/>
    <lineage>
        <taxon>Bacteria</taxon>
        <taxon>Bacillati</taxon>
        <taxon>Bacillota</taxon>
        <taxon>Bacilli</taxon>
        <taxon>Lactobacillales</taxon>
        <taxon>Lactobacillaceae</taxon>
        <taxon>Lacticaseibacillus</taxon>
    </lineage>
</organism>
<evidence type="ECO:0000313" key="2">
    <source>
        <dbReference type="Proteomes" id="UP000014310"/>
    </source>
</evidence>